<evidence type="ECO:0000259" key="3">
    <source>
        <dbReference type="Pfam" id="PF08386"/>
    </source>
</evidence>
<evidence type="ECO:0000256" key="1">
    <source>
        <dbReference type="SAM" id="SignalP"/>
    </source>
</evidence>
<evidence type="ECO:0000313" key="4">
    <source>
        <dbReference type="EMBL" id="CAE7251367.1"/>
    </source>
</evidence>
<dbReference type="OrthoDB" id="413670at2759"/>
<accession>A0A812LQE4</accession>
<protein>
    <submittedName>
        <fullName evidence="4">CaeA protein</fullName>
    </submittedName>
</protein>
<dbReference type="InterPro" id="IPR013595">
    <property type="entry name" value="Pept_S33_TAP-like_C"/>
</dbReference>
<reference evidence="4" key="1">
    <citation type="submission" date="2021-02" db="EMBL/GenBank/DDBJ databases">
        <authorList>
            <person name="Dougan E. K."/>
            <person name="Rhodes N."/>
            <person name="Thang M."/>
            <person name="Chan C."/>
        </authorList>
    </citation>
    <scope>NUCLEOTIDE SEQUENCE</scope>
</reference>
<feature type="domain" description="Peptidase S33 tripeptidyl aminopeptidase-like C-terminal" evidence="3">
    <location>
        <begin position="524"/>
        <end position="580"/>
    </location>
</feature>
<evidence type="ECO:0000313" key="5">
    <source>
        <dbReference type="Proteomes" id="UP000601435"/>
    </source>
</evidence>
<dbReference type="Pfam" id="PF08386">
    <property type="entry name" value="Abhydrolase_4"/>
    <property type="match status" value="1"/>
</dbReference>
<keyword evidence="1" id="KW-0732">Signal</keyword>
<dbReference type="SUPFAM" id="SSF53474">
    <property type="entry name" value="alpha/beta-Hydrolases"/>
    <property type="match status" value="1"/>
</dbReference>
<feature type="chain" id="PRO_5032869548" evidence="1">
    <location>
        <begin position="19"/>
        <end position="670"/>
    </location>
</feature>
<dbReference type="AlphaFoldDB" id="A0A812LQE4"/>
<feature type="domain" description="AB hydrolase-1" evidence="2">
    <location>
        <begin position="110"/>
        <end position="362"/>
    </location>
</feature>
<name>A0A812LQE4_9DINO</name>
<feature type="signal peptide" evidence="1">
    <location>
        <begin position="1"/>
        <end position="18"/>
    </location>
</feature>
<dbReference type="Gene3D" id="3.40.50.1820">
    <property type="entry name" value="alpha/beta hydrolase"/>
    <property type="match status" value="1"/>
</dbReference>
<organism evidence="4 5">
    <name type="scientific">Symbiodinium necroappetens</name>
    <dbReference type="NCBI Taxonomy" id="1628268"/>
    <lineage>
        <taxon>Eukaryota</taxon>
        <taxon>Sar</taxon>
        <taxon>Alveolata</taxon>
        <taxon>Dinophyceae</taxon>
        <taxon>Suessiales</taxon>
        <taxon>Symbiodiniaceae</taxon>
        <taxon>Symbiodinium</taxon>
    </lineage>
</organism>
<dbReference type="InterPro" id="IPR029058">
    <property type="entry name" value="AB_hydrolase_fold"/>
</dbReference>
<dbReference type="Proteomes" id="UP000601435">
    <property type="component" value="Unassembled WGS sequence"/>
</dbReference>
<gene>
    <name evidence="4" type="primary">caeA</name>
    <name evidence="4" type="ORF">SNEC2469_LOCUS5229</name>
</gene>
<dbReference type="Pfam" id="PF00561">
    <property type="entry name" value="Abhydrolase_1"/>
    <property type="match status" value="1"/>
</dbReference>
<comment type="caution">
    <text evidence="4">The sequence shown here is derived from an EMBL/GenBank/DDBJ whole genome shotgun (WGS) entry which is preliminary data.</text>
</comment>
<evidence type="ECO:0000259" key="2">
    <source>
        <dbReference type="Pfam" id="PF00561"/>
    </source>
</evidence>
<dbReference type="EMBL" id="CAJNJA010009864">
    <property type="protein sequence ID" value="CAE7251367.1"/>
    <property type="molecule type" value="Genomic_DNA"/>
</dbReference>
<sequence length="670" mass="74009">MARFACLVLVLFGSAAEGRLNSEPSARLRGLKEEVSNEKADAGWSFWNPDPEVLVWDEQVSMEEGVQSYFGWLKTPLVHDMAMLPYEAMPYVCLRVRAIPATEQPAKHGPLLLHCGGPGTGSSCLEWSSYSWDINGEGNQSRLHKDFDWWALDQRGVVTEGDMTTPPCPFNYSTGEPILPFPRMQCHEIVSSRLGVDQIVRLTLGANVSENVSREATPYVESILRFKGLRVTVSGIQHFKETFLRWYYRLLKLEHSLCYNAPRFKLQSPSGREYNVLQFGGTVDLAHDIDQFRRAVGASRMSIFGASYGTAVAGVYGTIFAKYTHHLVLDGVVDPFPDVEERGVLFAKSITATWNGMTRACDLSAMDSGAEEPCRAAPLSESKTLSLIQDSSNPSRAAFIFQLLALLFGTGVGLTHPHSLASVVFACVEKYADGQDNGGCPDWLLSILPADDLGYTEILSQIVAATMTPPEMDWFGLGIQTLVLGTDTAGRLNEEAFIRWWHASMLMQPLGTPLSFAMVVGISTWPATARPVPPMGDASISPVIVGNLHDPRTAYTSAQLARRAFPQSHLVTWQGIGHCLRPPGPVGKGLLAEYETAKQEHHLMNYTEELARYDCFSRILSFIDTGNSPLDGHTCIVPRLLDTSRARLEQGLAMFKKVLNRSEFNQALNR</sequence>
<dbReference type="InterPro" id="IPR000073">
    <property type="entry name" value="AB_hydrolase_1"/>
</dbReference>
<keyword evidence="5" id="KW-1185">Reference proteome</keyword>
<proteinExistence type="predicted"/>